<dbReference type="Gene3D" id="1.20.5.340">
    <property type="match status" value="2"/>
</dbReference>
<organism evidence="1 2">
    <name type="scientific">Romboutsia faecis</name>
    <dbReference type="NCBI Taxonomy" id="2764597"/>
    <lineage>
        <taxon>Bacteria</taxon>
        <taxon>Bacillati</taxon>
        <taxon>Bacillota</taxon>
        <taxon>Clostridia</taxon>
        <taxon>Peptostreptococcales</taxon>
        <taxon>Peptostreptococcaceae</taxon>
        <taxon>Romboutsia</taxon>
    </lineage>
</organism>
<reference evidence="1 2" key="1">
    <citation type="submission" date="2020-08" db="EMBL/GenBank/DDBJ databases">
        <authorList>
            <person name="Liu C."/>
            <person name="Sun Q."/>
        </authorList>
    </citation>
    <scope>NUCLEOTIDE SEQUENCE [LARGE SCALE GENOMIC DNA]</scope>
    <source>
        <strain evidence="1 2">NSJ-18</strain>
    </source>
</reference>
<dbReference type="SUPFAM" id="SSF49785">
    <property type="entry name" value="Galactose-binding domain-like"/>
    <property type="match status" value="1"/>
</dbReference>
<dbReference type="InterPro" id="IPR008979">
    <property type="entry name" value="Galactose-bd-like_sf"/>
</dbReference>
<evidence type="ECO:0000313" key="1">
    <source>
        <dbReference type="EMBL" id="MBC5998294.1"/>
    </source>
</evidence>
<name>A0ABR7JTU6_9FIRM</name>
<proteinExistence type="predicted"/>
<comment type="caution">
    <text evidence="1">The sequence shown here is derived from an EMBL/GenBank/DDBJ whole genome shotgun (WGS) entry which is preliminary data.</text>
</comment>
<feature type="non-terminal residue" evidence="1">
    <location>
        <position position="1"/>
    </location>
</feature>
<evidence type="ECO:0008006" key="3">
    <source>
        <dbReference type="Google" id="ProtNLM"/>
    </source>
</evidence>
<accession>A0ABR7JTU6</accession>
<keyword evidence="2" id="KW-1185">Reference proteome</keyword>
<sequence length="1484" mass="163733">GFEFIGYSMKWQGDFSLDVGDIISITDTKGNTRQVPIFSQKFTYNGGLTSEIGAKGESKTKNEFSPTGDLNNKVNRIVTDLLIVNKALINKADIEDLKAVNAEIENLIAVNVTITGKLSAIEGEFGTIKSDVATIGNLTVNHTAQINDLIANSATITQLEAVSAQIGIVQADVGKINTLLAGNLTGENFQAGGITSDKLTIANGFITNAMIANLDVSKINAGDISTNKFRIKSDNGGIEIVGATQQFKDKNNRVRIQMGQDTQGNFNFIIRGEDGESVLIDHTGIKEKAITDDLIKSNMIAQDAIGEKQINYNSFVTGFNKDTNTQKIASSKVLLNSENQTLDVAFNTLSTTVKNIDFGGRNLLANTATSKDIVSAGQFNKTGARYIFVDSVNYFEHIKGKEITVAFDWEYIGDTPSGVFYLQTNEPQYLSFERVTISNDNVKGVYTITKKINSDKDTNGVYIRTDEMHGTLKISKIRLVLGNKEIGWIPAPEDTDQAITNVKTVIESQSTTISVMQGQISAAINNTQIVKDGQTVLLKDDYNRTVQTIDSIKSTIGSHTTTINEHTGQITGVQTKTNELERNLNSFTSRLATTETKVTEHTTELAKVDNKINNIQISTRNLFLNATDYSGSQWQHGNINITTNTYKGSKIYTTSLAWGAARYYISDLISRGVLELNTDYTISCYARSSASTYSPILGFFGNSSYHTKHGSSLGTVTTEWKQYSATFRFTDITVTNYNIRIEPTTASANGETLQVCGLQLVKGNKIGDWTPALEDIDQAITDAKDNAVNTSKDYVNGEVVKINKTITNTNSKVSAIEQNINDITLKVSTVEQSQTTINGQVTTLQSKMSDVESKITKNAITNVVRESFYTKDEINSKGYQTESQVQQTVNAFELKFTQTGGYNIVENSTGYGNNKNGWGNTSNSTGKIYTGLDTGVKILETGYYFRLQRDGETSTSANAGVSRRFKLKPNTTYTVSAKITSSTNAAGIKVMVRTSDTISYTEVDNRKDFDTTHVIYNGKPNGWQKVSLTFTTGANVKSGLFYIDHLGYIANDTSINTNRVYWGDVCIYEGSIDLPWSPHPNEVYGGITSIDRDGITVTSSNVRSKTTMSANGFKITKTDTNTDVFKVNSDGRLSLIGEYTSYDGNRKAGYFGMNEIKFYNWWSDTNEEVAYFYGGKTSSNKRSADIVGKDMFSIGIGSPSSGTKIMEGNSSLLEIYKDTDFNGGALTNVRKINYDVTYDTWINKLYIRSNHINTNMPSGYLHLNYWKGGNTTSTSTHVKVGNGNNDDANGALTCGNFKATGTKNCIVETTVGYVGINAYETADCYFGDVGETILDSEGYSYVYIDSIFAETVNTQRKYQVFLSVYGEGTANVVERTPIYFVIKGTPGVEVGYELKAKRKGYEDHRLEREVNNWKIGENHGLDEDYNHERIEFNRKIENIINEEVIKDIENETLQEFISSEVERSIENIELLKTIEEDILNENIN</sequence>
<dbReference type="Proteomes" id="UP000609849">
    <property type="component" value="Unassembled WGS sequence"/>
</dbReference>
<gene>
    <name evidence="1" type="ORF">H8923_16210</name>
</gene>
<dbReference type="EMBL" id="JACRWE010000014">
    <property type="protein sequence ID" value="MBC5998294.1"/>
    <property type="molecule type" value="Genomic_DNA"/>
</dbReference>
<protein>
    <recommendedName>
        <fullName evidence="3">Peptidase S74 domain-containing protein</fullName>
    </recommendedName>
</protein>
<dbReference type="Gene3D" id="2.60.120.260">
    <property type="entry name" value="Galactose-binding domain-like"/>
    <property type="match status" value="1"/>
</dbReference>
<evidence type="ECO:0000313" key="2">
    <source>
        <dbReference type="Proteomes" id="UP000609849"/>
    </source>
</evidence>